<gene>
    <name evidence="9" type="primary">pyrG</name>
    <name evidence="12" type="ORF">ABXR19_01190</name>
</gene>
<comment type="catalytic activity">
    <reaction evidence="9">
        <text>L-glutamine + H2O = L-glutamate + NH4(+)</text>
        <dbReference type="Rhea" id="RHEA:15889"/>
        <dbReference type="ChEBI" id="CHEBI:15377"/>
        <dbReference type="ChEBI" id="CHEBI:28938"/>
        <dbReference type="ChEBI" id="CHEBI:29985"/>
        <dbReference type="ChEBI" id="CHEBI:58359"/>
    </reaction>
</comment>
<feature type="binding site" evidence="9">
    <location>
        <position position="71"/>
    </location>
    <ligand>
        <name>ATP</name>
        <dbReference type="ChEBI" id="CHEBI:30616"/>
    </ligand>
</feature>
<dbReference type="NCBIfam" id="NF003792">
    <property type="entry name" value="PRK05380.1"/>
    <property type="match status" value="1"/>
</dbReference>
<evidence type="ECO:0000256" key="7">
    <source>
        <dbReference type="ARBA" id="ARBA00022975"/>
    </source>
</evidence>
<accession>A0ABV2TFU0</accession>
<keyword evidence="6 9" id="KW-0315">Glutamine amidotransferase</keyword>
<evidence type="ECO:0000313" key="13">
    <source>
        <dbReference type="Proteomes" id="UP001549691"/>
    </source>
</evidence>
<dbReference type="Pfam" id="PF06418">
    <property type="entry name" value="CTP_synth_N"/>
    <property type="match status" value="1"/>
</dbReference>
<feature type="domain" description="Glutamine amidotransferase" evidence="10">
    <location>
        <begin position="301"/>
        <end position="534"/>
    </location>
</feature>
<evidence type="ECO:0000256" key="2">
    <source>
        <dbReference type="ARBA" id="ARBA00007533"/>
    </source>
</evidence>
<dbReference type="RefSeq" id="WP_354599243.1">
    <property type="nucleotide sequence ID" value="NZ_JBEWZI010000001.1"/>
</dbReference>
<dbReference type="InterPro" id="IPR029062">
    <property type="entry name" value="Class_I_gatase-like"/>
</dbReference>
<dbReference type="InterPro" id="IPR017456">
    <property type="entry name" value="CTP_synthase_N"/>
</dbReference>
<evidence type="ECO:0000256" key="5">
    <source>
        <dbReference type="ARBA" id="ARBA00022840"/>
    </source>
</evidence>
<feature type="binding site" evidence="9">
    <location>
        <position position="13"/>
    </location>
    <ligand>
        <name>CTP</name>
        <dbReference type="ChEBI" id="CHEBI:37563"/>
        <note>allosteric inhibitor</note>
    </ligand>
</feature>
<feature type="active site" evidence="9">
    <location>
        <position position="515"/>
    </location>
</feature>
<comment type="subunit">
    <text evidence="9">Homotetramer.</text>
</comment>
<dbReference type="NCBIfam" id="TIGR00337">
    <property type="entry name" value="PyrG"/>
    <property type="match status" value="1"/>
</dbReference>
<feature type="binding site" evidence="9">
    <location>
        <position position="240"/>
    </location>
    <ligand>
        <name>ATP</name>
        <dbReference type="ChEBI" id="CHEBI:30616"/>
    </ligand>
</feature>
<evidence type="ECO:0000259" key="11">
    <source>
        <dbReference type="Pfam" id="PF06418"/>
    </source>
</evidence>
<dbReference type="EC" id="6.3.4.2" evidence="9"/>
<comment type="catalytic activity">
    <reaction evidence="9">
        <text>UTP + NH4(+) + ATP = CTP + ADP + phosphate + 2 H(+)</text>
        <dbReference type="Rhea" id="RHEA:16597"/>
        <dbReference type="ChEBI" id="CHEBI:15378"/>
        <dbReference type="ChEBI" id="CHEBI:28938"/>
        <dbReference type="ChEBI" id="CHEBI:30616"/>
        <dbReference type="ChEBI" id="CHEBI:37563"/>
        <dbReference type="ChEBI" id="CHEBI:43474"/>
        <dbReference type="ChEBI" id="CHEBI:46398"/>
        <dbReference type="ChEBI" id="CHEBI:456216"/>
    </reaction>
</comment>
<feature type="binding site" evidence="9">
    <location>
        <position position="71"/>
    </location>
    <ligand>
        <name>Mg(2+)</name>
        <dbReference type="ChEBI" id="CHEBI:18420"/>
    </ligand>
</feature>
<evidence type="ECO:0000256" key="1">
    <source>
        <dbReference type="ARBA" id="ARBA00005171"/>
    </source>
</evidence>
<dbReference type="HAMAP" id="MF_01227">
    <property type="entry name" value="PyrG"/>
    <property type="match status" value="1"/>
</dbReference>
<dbReference type="InterPro" id="IPR004468">
    <property type="entry name" value="CTP_synthase"/>
</dbReference>
<feature type="binding site" evidence="9">
    <location>
        <position position="351"/>
    </location>
    <ligand>
        <name>L-glutamine</name>
        <dbReference type="ChEBI" id="CHEBI:58359"/>
    </ligand>
</feature>
<keyword evidence="4 9" id="KW-0547">Nucleotide-binding</keyword>
<comment type="function">
    <text evidence="9">Catalyzes the ATP-dependent amination of UTP to CTP with either L-glutamine or ammonia as the source of nitrogen. Regulates intracellular CTP levels through interactions with the four ribonucleotide triphosphates.</text>
</comment>
<feature type="binding site" evidence="9">
    <location>
        <position position="402"/>
    </location>
    <ligand>
        <name>L-glutamine</name>
        <dbReference type="ChEBI" id="CHEBI:58359"/>
    </ligand>
</feature>
<keyword evidence="9" id="KW-0460">Magnesium</keyword>
<keyword evidence="13" id="KW-1185">Reference proteome</keyword>
<evidence type="ECO:0000256" key="6">
    <source>
        <dbReference type="ARBA" id="ARBA00022962"/>
    </source>
</evidence>
<feature type="binding site" evidence="9">
    <location>
        <begin position="14"/>
        <end position="19"/>
    </location>
    <ligand>
        <name>ATP</name>
        <dbReference type="ChEBI" id="CHEBI:30616"/>
    </ligand>
</feature>
<keyword evidence="5 9" id="KW-0067">ATP-binding</keyword>
<keyword evidence="9" id="KW-0479">Metal-binding</keyword>
<comment type="caution">
    <text evidence="12">The sequence shown here is derived from an EMBL/GenBank/DDBJ whole genome shotgun (WGS) entry which is preliminary data.</text>
</comment>
<feature type="binding site" evidence="9">
    <location>
        <position position="139"/>
    </location>
    <ligand>
        <name>Mg(2+)</name>
        <dbReference type="ChEBI" id="CHEBI:18420"/>
    </ligand>
</feature>
<dbReference type="GO" id="GO:0003883">
    <property type="term" value="F:CTP synthase activity"/>
    <property type="evidence" value="ECO:0007669"/>
    <property type="project" value="UniProtKB-EC"/>
</dbReference>
<dbReference type="PANTHER" id="PTHR11550">
    <property type="entry name" value="CTP SYNTHASE"/>
    <property type="match status" value="1"/>
</dbReference>
<feature type="binding site" evidence="9">
    <location>
        <begin position="186"/>
        <end position="191"/>
    </location>
    <ligand>
        <name>UTP</name>
        <dbReference type="ChEBI" id="CHEBI:46398"/>
    </ligand>
</feature>
<feature type="binding site" evidence="9">
    <location>
        <begin position="186"/>
        <end position="191"/>
    </location>
    <ligand>
        <name>CTP</name>
        <dbReference type="ChEBI" id="CHEBI:37563"/>
        <note>allosteric inhibitor</note>
    </ligand>
</feature>
<dbReference type="Gene3D" id="3.40.50.300">
    <property type="entry name" value="P-loop containing nucleotide triphosphate hydrolases"/>
    <property type="match status" value="1"/>
</dbReference>
<evidence type="ECO:0000256" key="8">
    <source>
        <dbReference type="ARBA" id="ARBA00047781"/>
    </source>
</evidence>
<feature type="active site" description="Nucleophile; for glutamine hydrolysis" evidence="9">
    <location>
        <position position="378"/>
    </location>
</feature>
<comment type="caution">
    <text evidence="9">Lacks conserved residue(s) required for the propagation of feature annotation.</text>
</comment>
<feature type="binding site" evidence="9">
    <location>
        <begin position="146"/>
        <end position="148"/>
    </location>
    <ligand>
        <name>CTP</name>
        <dbReference type="ChEBI" id="CHEBI:37563"/>
        <note>allosteric inhibitor</note>
    </ligand>
</feature>
<dbReference type="SUPFAM" id="SSF52317">
    <property type="entry name" value="Class I glutamine amidotransferase-like"/>
    <property type="match status" value="1"/>
</dbReference>
<comment type="pathway">
    <text evidence="1 9">Pyrimidine metabolism; CTP biosynthesis via de novo pathway; CTP from UDP: step 2/2.</text>
</comment>
<proteinExistence type="inferred from homology"/>
<comment type="catalytic activity">
    <reaction evidence="8 9">
        <text>UTP + L-glutamine + ATP + H2O = CTP + L-glutamate + ADP + phosphate + 2 H(+)</text>
        <dbReference type="Rhea" id="RHEA:26426"/>
        <dbReference type="ChEBI" id="CHEBI:15377"/>
        <dbReference type="ChEBI" id="CHEBI:15378"/>
        <dbReference type="ChEBI" id="CHEBI:29985"/>
        <dbReference type="ChEBI" id="CHEBI:30616"/>
        <dbReference type="ChEBI" id="CHEBI:37563"/>
        <dbReference type="ChEBI" id="CHEBI:43474"/>
        <dbReference type="ChEBI" id="CHEBI:46398"/>
        <dbReference type="ChEBI" id="CHEBI:58359"/>
        <dbReference type="ChEBI" id="CHEBI:456216"/>
        <dbReference type="EC" id="6.3.4.2"/>
    </reaction>
</comment>
<dbReference type="EMBL" id="JBEWZI010000001">
    <property type="protein sequence ID" value="MET7012784.1"/>
    <property type="molecule type" value="Genomic_DNA"/>
</dbReference>
<feature type="region of interest" description="Amidoligase domain" evidence="9">
    <location>
        <begin position="1"/>
        <end position="265"/>
    </location>
</feature>
<keyword evidence="7 9" id="KW-0665">Pyrimidine biosynthesis</keyword>
<dbReference type="Gene3D" id="3.40.50.880">
    <property type="match status" value="1"/>
</dbReference>
<comment type="miscellaneous">
    <text evidence="9">CTPSs have evolved a hybrid strategy for distinguishing between UTP and CTP. The overlapping regions of the product feedback inhibitory and substrate sites recognize a common feature in both compounds, the triphosphate moiety. To differentiate isosteric substrate and product pyrimidine rings, an additional pocket far from the expected kinase/ligase catalytic site, specifically recognizes the cytosine and ribose portions of the product inhibitor.</text>
</comment>
<name>A0ABV2TFU0_9RHOO</name>
<feature type="binding site" evidence="9">
    <location>
        <position position="468"/>
    </location>
    <ligand>
        <name>L-glutamine</name>
        <dbReference type="ChEBI" id="CHEBI:58359"/>
    </ligand>
</feature>
<evidence type="ECO:0000313" key="12">
    <source>
        <dbReference type="EMBL" id="MET7012784.1"/>
    </source>
</evidence>
<keyword evidence="3 9" id="KW-0436">Ligase</keyword>
<comment type="activity regulation">
    <text evidence="9">Allosterically activated by GTP, when glutamine is the substrate; GTP has no effect on the reaction when ammonia is the substrate. The allosteric effector GTP functions by stabilizing the protein conformation that binds the tetrahedral intermediate(s) formed during glutamine hydrolysis. Inhibited by the product CTP, via allosteric rather than competitive inhibition.</text>
</comment>
<sequence>MTKYVFVTGGVVSSLGKGIAAASLGAILESRGIRVTHLKLDPYINVDPGTMSPFQHGEVFVTDDGAETDLDLGHYERFTSAKMAKRNNFTTGQIYDSVIRKERRGEYLGKTVQVIPHITDEIKLSIKRGAEGADVAIIEVGGTVGDIESLPFLEAIRQMGFEEGRTNTCFVHLTLLPYIATAGELKTKPTQHSVKELREIGIQPDVLLCRCDRSIPMEERRKIALFCNVMAEAVIEVQDADSIYKIPGMLHGQMLDEIVCHQLNILAKAADLSVWTKLIYAMENPRHEVNVAFVGKYVDLTESYKSLIEALKHAGLHTEAKVNLHYFDSEDVEKDGCGVLKGMDAILVPGGFGKRGTEGKIAAIRYARENKVPYLGICLGMQLATIEFARHVAGLEGANSTEFEPQGPHPVVALITEWLDREGRVETRTEESNMGGTMRLGAQRCPVKPGSLAASIYGKDVNERHRHRYEVNNVYVPKLEAAGLIISARTPTENLPEIMELPQDMHPWFVGVQFHPEFTSNPRNGHPLFIAYVKAAIAQHEGKL</sequence>
<dbReference type="Proteomes" id="UP001549691">
    <property type="component" value="Unassembled WGS sequence"/>
</dbReference>
<dbReference type="PROSITE" id="PS51273">
    <property type="entry name" value="GATASE_TYPE_1"/>
    <property type="match status" value="1"/>
</dbReference>
<dbReference type="CDD" id="cd01746">
    <property type="entry name" value="GATase1_CTP_Synthase"/>
    <property type="match status" value="1"/>
</dbReference>
<feature type="binding site" evidence="9">
    <location>
        <position position="222"/>
    </location>
    <ligand>
        <name>CTP</name>
        <dbReference type="ChEBI" id="CHEBI:37563"/>
        <note>allosteric inhibitor</note>
    </ligand>
</feature>
<dbReference type="Pfam" id="PF00117">
    <property type="entry name" value="GATase"/>
    <property type="match status" value="1"/>
</dbReference>
<feature type="active site" evidence="9">
    <location>
        <position position="517"/>
    </location>
</feature>
<dbReference type="SUPFAM" id="SSF52540">
    <property type="entry name" value="P-loop containing nucleoside triphosphate hydrolases"/>
    <property type="match status" value="1"/>
</dbReference>
<dbReference type="PANTHER" id="PTHR11550:SF0">
    <property type="entry name" value="CTP SYNTHASE-RELATED"/>
    <property type="match status" value="1"/>
</dbReference>
<protein>
    <recommendedName>
        <fullName evidence="9">CTP synthase</fullName>
        <ecNumber evidence="9">6.3.4.2</ecNumber>
    </recommendedName>
    <alternativeName>
        <fullName evidence="9">Cytidine 5'-triphosphate synthase</fullName>
    </alternativeName>
    <alternativeName>
        <fullName evidence="9">Cytidine triphosphate synthetase</fullName>
        <shortName evidence="9">CTP synthetase</shortName>
        <shortName evidence="9">CTPS</shortName>
    </alternativeName>
    <alternativeName>
        <fullName evidence="9">UTP--ammonia ligase</fullName>
    </alternativeName>
</protein>
<reference evidence="12 13" key="1">
    <citation type="submission" date="2024-07" db="EMBL/GenBank/DDBJ databases">
        <title>Uliginosibacterium flavum JJ3220;KACC:17644.</title>
        <authorList>
            <person name="Kim M.K."/>
        </authorList>
    </citation>
    <scope>NUCLEOTIDE SEQUENCE [LARGE SCALE GENOMIC DNA]</scope>
    <source>
        <strain evidence="12 13">KACC:17644</strain>
    </source>
</reference>
<organism evidence="12 13">
    <name type="scientific">Uliginosibacterium flavum</name>
    <dbReference type="NCBI Taxonomy" id="1396831"/>
    <lineage>
        <taxon>Bacteria</taxon>
        <taxon>Pseudomonadati</taxon>
        <taxon>Pseudomonadota</taxon>
        <taxon>Betaproteobacteria</taxon>
        <taxon>Rhodocyclales</taxon>
        <taxon>Zoogloeaceae</taxon>
        <taxon>Uliginosibacterium</taxon>
    </lineage>
</organism>
<evidence type="ECO:0000256" key="3">
    <source>
        <dbReference type="ARBA" id="ARBA00022598"/>
    </source>
</evidence>
<feature type="binding site" evidence="9">
    <location>
        <position position="13"/>
    </location>
    <ligand>
        <name>UTP</name>
        <dbReference type="ChEBI" id="CHEBI:46398"/>
    </ligand>
</feature>
<dbReference type="InterPro" id="IPR027417">
    <property type="entry name" value="P-loop_NTPase"/>
</dbReference>
<feature type="domain" description="CTP synthase N-terminal" evidence="11">
    <location>
        <begin position="3"/>
        <end position="265"/>
    </location>
</feature>
<dbReference type="InterPro" id="IPR017926">
    <property type="entry name" value="GATASE"/>
</dbReference>
<feature type="binding site" evidence="9">
    <location>
        <begin position="379"/>
        <end position="382"/>
    </location>
    <ligand>
        <name>L-glutamine</name>
        <dbReference type="ChEBI" id="CHEBI:58359"/>
    </ligand>
</feature>
<evidence type="ECO:0000259" key="10">
    <source>
        <dbReference type="Pfam" id="PF00117"/>
    </source>
</evidence>
<evidence type="ECO:0000256" key="9">
    <source>
        <dbReference type="HAMAP-Rule" id="MF_01227"/>
    </source>
</evidence>
<evidence type="ECO:0000256" key="4">
    <source>
        <dbReference type="ARBA" id="ARBA00022741"/>
    </source>
</evidence>
<feature type="binding site" evidence="9">
    <location>
        <position position="222"/>
    </location>
    <ligand>
        <name>UTP</name>
        <dbReference type="ChEBI" id="CHEBI:46398"/>
    </ligand>
</feature>
<dbReference type="CDD" id="cd03113">
    <property type="entry name" value="CTPS_N"/>
    <property type="match status" value="1"/>
</dbReference>
<comment type="similarity">
    <text evidence="2 9">Belongs to the CTP synthase family.</text>
</comment>
<dbReference type="InterPro" id="IPR033828">
    <property type="entry name" value="GATase1_CTP_Synthase"/>
</dbReference>